<dbReference type="Gene3D" id="2.40.170.20">
    <property type="entry name" value="TonB-dependent receptor, beta-barrel domain"/>
    <property type="match status" value="1"/>
</dbReference>
<comment type="subcellular location">
    <subcellularLocation>
        <location evidence="1 12">Cell outer membrane</location>
        <topology evidence="1 12">Multi-pass membrane protein</topology>
    </subcellularLocation>
</comment>
<dbReference type="GO" id="GO:0015344">
    <property type="term" value="F:siderophore uptake transmembrane transporter activity"/>
    <property type="evidence" value="ECO:0007669"/>
    <property type="project" value="TreeGrafter"/>
</dbReference>
<dbReference type="Gene3D" id="2.170.130.10">
    <property type="entry name" value="TonB-dependent receptor, plug domain"/>
    <property type="match status" value="1"/>
</dbReference>
<keyword evidence="9 13" id="KW-0798">TonB box</keyword>
<evidence type="ECO:0000256" key="13">
    <source>
        <dbReference type="RuleBase" id="RU003357"/>
    </source>
</evidence>
<evidence type="ECO:0000256" key="7">
    <source>
        <dbReference type="ARBA" id="ARBA00023004"/>
    </source>
</evidence>
<evidence type="ECO:0000313" key="17">
    <source>
        <dbReference type="EMBL" id="RZF61139.1"/>
    </source>
</evidence>
<dbReference type="Pfam" id="PF00593">
    <property type="entry name" value="TonB_dep_Rec_b-barrel"/>
    <property type="match status" value="1"/>
</dbReference>
<evidence type="ECO:0000256" key="6">
    <source>
        <dbReference type="ARBA" id="ARBA00022729"/>
    </source>
</evidence>
<accession>A0A4Q6XW18</accession>
<dbReference type="Pfam" id="PF07715">
    <property type="entry name" value="Plug"/>
    <property type="match status" value="1"/>
</dbReference>
<evidence type="ECO:0000256" key="9">
    <source>
        <dbReference type="ARBA" id="ARBA00023077"/>
    </source>
</evidence>
<keyword evidence="6 14" id="KW-0732">Signal</keyword>
<dbReference type="AlphaFoldDB" id="A0A4Q6XW18"/>
<proteinExistence type="inferred from homology"/>
<evidence type="ECO:0000256" key="4">
    <source>
        <dbReference type="ARBA" id="ARBA00022496"/>
    </source>
</evidence>
<keyword evidence="7" id="KW-0408">Iron</keyword>
<protein>
    <submittedName>
        <fullName evidence="17">TonB-dependent receptor</fullName>
    </submittedName>
</protein>
<feature type="domain" description="TonB-dependent receptor-like beta-barrel" evidence="15">
    <location>
        <begin position="270"/>
        <end position="741"/>
    </location>
</feature>
<dbReference type="PROSITE" id="PS52016">
    <property type="entry name" value="TONB_DEPENDENT_REC_3"/>
    <property type="match status" value="1"/>
</dbReference>
<dbReference type="InterPro" id="IPR036942">
    <property type="entry name" value="Beta-barrel_TonB_sf"/>
</dbReference>
<sequence length="777" mass="84177">MTISIRARTRLLGAGACVLVAMLAGPAFAETAPAPAASDADKTDQTGIAEGSDIVVTATRANEIAPVTASLKTTQPQSIISRSFIEDSLPATSDFNQIALISPSVSGYGNANGNGLSESKAQIRGFQDGEYNVTYDGVPFGDTNDPTHHSNTFFPSNTIETLIVDRGPGNASQLGQATFGGNINLFSRATREDPSVELKGSYGSFDTYLLRGLVQSGAIKALGGAEIVLSGQHIHSSGARTYSPFDSNNVFGKIMIPIGPDAKLTILGTYNENDFNQPDKDGVTLGQSALYGKYFSLNNDPNTQNYYKYNHTHKTTDFEIVKFEANIAPNSTFENRAYTYSYDNETLSGNDVTIYGTATPTATTAAQIAAAVTKANVVTLTQGGTTSFGVPGYTKTNKYRMYGDIAKTRIDFGFGAITAGAWLEWSDTYRQQRDVDLVTGAPNYLEKAVKNPVTGEATPRNIKFDQNSHTNHTEEFVELELRPLPGMTITPGFKHVDFNRKIDANYNQTTRYAQRTSSDYQANLPFATVNYALNEKFAAYFQYARGFLAPALSVLHVDHPGFSTVAPERSTNYQAGAVYHGGNLSIDADVYKIDFSNKFASFASPDPTIGTVFVNQGSVQYKGVEGQITYALPHGLAVFANGSRNYAKTDNPGAPHLQVANAPEFTAAGGILYKRGPIRFSLIDKYTGQQWFTDPSAVTTSNIATTLPTYNFYRSKGYNTTILSARYEVGPVQFGIEVNNLFDSRQVTNINTGKSVAYDQYTYATGRAFTGDVTVRF</sequence>
<dbReference type="SUPFAM" id="SSF56935">
    <property type="entry name" value="Porins"/>
    <property type="match status" value="1"/>
</dbReference>
<evidence type="ECO:0000256" key="10">
    <source>
        <dbReference type="ARBA" id="ARBA00023136"/>
    </source>
</evidence>
<evidence type="ECO:0000256" key="8">
    <source>
        <dbReference type="ARBA" id="ARBA00023065"/>
    </source>
</evidence>
<keyword evidence="11 12" id="KW-0998">Cell outer membrane</keyword>
<dbReference type="InterPro" id="IPR000531">
    <property type="entry name" value="Beta-barrel_TonB"/>
</dbReference>
<dbReference type="Proteomes" id="UP000292085">
    <property type="component" value="Unassembled WGS sequence"/>
</dbReference>
<keyword evidence="18" id="KW-1185">Reference proteome</keyword>
<dbReference type="EMBL" id="SGIS01000037">
    <property type="protein sequence ID" value="RZF61139.1"/>
    <property type="molecule type" value="Genomic_DNA"/>
</dbReference>
<comment type="similarity">
    <text evidence="12 13">Belongs to the TonB-dependent receptor family.</text>
</comment>
<feature type="domain" description="TonB-dependent receptor plug" evidence="16">
    <location>
        <begin position="72"/>
        <end position="181"/>
    </location>
</feature>
<dbReference type="RefSeq" id="WP_130159729.1">
    <property type="nucleotide sequence ID" value="NZ_SGIS01000037.1"/>
</dbReference>
<dbReference type="InterPro" id="IPR039426">
    <property type="entry name" value="TonB-dep_rcpt-like"/>
</dbReference>
<dbReference type="InterPro" id="IPR012910">
    <property type="entry name" value="Plug_dom"/>
</dbReference>
<keyword evidence="8" id="KW-0406">Ion transport</keyword>
<reference evidence="17 18" key="1">
    <citation type="submission" date="2019-02" db="EMBL/GenBank/DDBJ databases">
        <authorList>
            <person name="Li Y."/>
        </authorList>
    </citation>
    <scope>NUCLEOTIDE SEQUENCE [LARGE SCALE GENOMIC DNA]</scope>
    <source>
        <strain evidence="17 18">3-7</strain>
    </source>
</reference>
<feature type="signal peptide" evidence="14">
    <location>
        <begin position="1"/>
        <end position="29"/>
    </location>
</feature>
<gene>
    <name evidence="17" type="ORF">EWE75_19235</name>
</gene>
<keyword evidence="4" id="KW-0410">Iron transport</keyword>
<evidence type="ECO:0000259" key="16">
    <source>
        <dbReference type="Pfam" id="PF07715"/>
    </source>
</evidence>
<evidence type="ECO:0000259" key="15">
    <source>
        <dbReference type="Pfam" id="PF00593"/>
    </source>
</evidence>
<comment type="caution">
    <text evidence="17">The sequence shown here is derived from an EMBL/GenBank/DDBJ whole genome shotgun (WGS) entry which is preliminary data.</text>
</comment>
<keyword evidence="10 12" id="KW-0472">Membrane</keyword>
<evidence type="ECO:0000256" key="3">
    <source>
        <dbReference type="ARBA" id="ARBA00022452"/>
    </source>
</evidence>
<evidence type="ECO:0000256" key="1">
    <source>
        <dbReference type="ARBA" id="ARBA00004571"/>
    </source>
</evidence>
<keyword evidence="5 12" id="KW-0812">Transmembrane</keyword>
<dbReference type="GO" id="GO:0009279">
    <property type="term" value="C:cell outer membrane"/>
    <property type="evidence" value="ECO:0007669"/>
    <property type="project" value="UniProtKB-SubCell"/>
</dbReference>
<dbReference type="InterPro" id="IPR037066">
    <property type="entry name" value="Plug_dom_sf"/>
</dbReference>
<evidence type="ECO:0000256" key="11">
    <source>
        <dbReference type="ARBA" id="ARBA00023237"/>
    </source>
</evidence>
<feature type="chain" id="PRO_5020728966" evidence="14">
    <location>
        <begin position="30"/>
        <end position="777"/>
    </location>
</feature>
<dbReference type="PANTHER" id="PTHR32552:SF68">
    <property type="entry name" value="FERRICHROME OUTER MEMBRANE TRANSPORTER_PHAGE RECEPTOR"/>
    <property type="match status" value="1"/>
</dbReference>
<keyword evidence="2 12" id="KW-0813">Transport</keyword>
<evidence type="ECO:0000256" key="12">
    <source>
        <dbReference type="PROSITE-ProRule" id="PRU01360"/>
    </source>
</evidence>
<evidence type="ECO:0000313" key="18">
    <source>
        <dbReference type="Proteomes" id="UP000292085"/>
    </source>
</evidence>
<evidence type="ECO:0000256" key="5">
    <source>
        <dbReference type="ARBA" id="ARBA00022692"/>
    </source>
</evidence>
<dbReference type="PANTHER" id="PTHR32552">
    <property type="entry name" value="FERRICHROME IRON RECEPTOR-RELATED"/>
    <property type="match status" value="1"/>
</dbReference>
<name>A0A4Q6XW18_9SPHN</name>
<dbReference type="OrthoDB" id="9760494at2"/>
<evidence type="ECO:0000256" key="14">
    <source>
        <dbReference type="SAM" id="SignalP"/>
    </source>
</evidence>
<evidence type="ECO:0000256" key="2">
    <source>
        <dbReference type="ARBA" id="ARBA00022448"/>
    </source>
</evidence>
<keyword evidence="17" id="KW-0675">Receptor</keyword>
<keyword evidence="3 12" id="KW-1134">Transmembrane beta strand</keyword>
<organism evidence="17 18">
    <name type="scientific">Sphingomonas populi</name>
    <dbReference type="NCBI Taxonomy" id="2484750"/>
    <lineage>
        <taxon>Bacteria</taxon>
        <taxon>Pseudomonadati</taxon>
        <taxon>Pseudomonadota</taxon>
        <taxon>Alphaproteobacteria</taxon>
        <taxon>Sphingomonadales</taxon>
        <taxon>Sphingomonadaceae</taxon>
        <taxon>Sphingomonas</taxon>
    </lineage>
</organism>